<dbReference type="OrthoDB" id="408373at2759"/>
<dbReference type="ESTHER" id="rosne-a0a1w2tnw3">
    <property type="family name" value="Zearalenone-hydrolase"/>
</dbReference>
<dbReference type="SMR" id="A0A1W2TNW3"/>
<dbReference type="InterPro" id="IPR029058">
    <property type="entry name" value="AB_hydrolase_fold"/>
</dbReference>
<dbReference type="Gene3D" id="3.40.50.1820">
    <property type="entry name" value="alpha/beta hydrolase"/>
    <property type="match status" value="1"/>
</dbReference>
<dbReference type="Proteomes" id="UP000054516">
    <property type="component" value="Unassembled WGS sequence"/>
</dbReference>
<protein>
    <submittedName>
        <fullName evidence="2">Putative zearalenone lactonohydrolase</fullName>
    </submittedName>
</protein>
<sequence length="272" mass="28809">MRTRGTTTTAEGITWYYEQEGTGPDVVLVPDGLGECQMFDGALSRLAARGFRATTFDMPGMSRSAAAPRAAYEDVTAQKLAAYVASVTAALGIGVDGAPPAAFWGCSSGGAAVLALVAGYPERVRCALVHEVPTYHMEDLVSARELGDDDAVAASLAASVPAGSYARGGDLRAWFALGGDAHARLWRNYPRWARGYPRTIPPSSPTAPEDLARRPLYWTVGADTPASRFLDNVVTAAKNGIDVGCLPGMHFPYVSHPDAFVKHVADIVSKHL</sequence>
<reference evidence="2" key="1">
    <citation type="submission" date="2016-03" db="EMBL/GenBank/DDBJ databases">
        <title>Draft genome sequence of Rosellinia necatrix.</title>
        <authorList>
            <person name="Kanematsu S."/>
        </authorList>
    </citation>
    <scope>NUCLEOTIDE SEQUENCE [LARGE SCALE GENOMIC DNA]</scope>
    <source>
        <strain evidence="2">W97</strain>
    </source>
</reference>
<evidence type="ECO:0000259" key="1">
    <source>
        <dbReference type="Pfam" id="PF00561"/>
    </source>
</evidence>
<feature type="domain" description="AB hydrolase-1" evidence="1">
    <location>
        <begin position="27"/>
        <end position="205"/>
    </location>
</feature>
<dbReference type="Pfam" id="PF00561">
    <property type="entry name" value="Abhydrolase_1"/>
    <property type="match status" value="1"/>
</dbReference>
<proteinExistence type="predicted"/>
<keyword evidence="2" id="KW-0378">Hydrolase</keyword>
<dbReference type="OMA" id="GITWYYE"/>
<dbReference type="GO" id="GO:0016787">
    <property type="term" value="F:hydrolase activity"/>
    <property type="evidence" value="ECO:0007669"/>
    <property type="project" value="UniProtKB-KW"/>
</dbReference>
<keyword evidence="3" id="KW-1185">Reference proteome</keyword>
<gene>
    <name evidence="2" type="ORF">SAMD00023353_4301030</name>
</gene>
<dbReference type="InterPro" id="IPR000073">
    <property type="entry name" value="AB_hydrolase_1"/>
</dbReference>
<evidence type="ECO:0000313" key="2">
    <source>
        <dbReference type="EMBL" id="GAP90066.2"/>
    </source>
</evidence>
<dbReference type="AlphaFoldDB" id="A0A1W2TNW3"/>
<name>A0A1W2TNW3_ROSNE</name>
<accession>A0A1W2TNW3</accession>
<dbReference type="EMBL" id="DF977488">
    <property type="protein sequence ID" value="GAP90066.2"/>
    <property type="molecule type" value="Genomic_DNA"/>
</dbReference>
<evidence type="ECO:0000313" key="3">
    <source>
        <dbReference type="Proteomes" id="UP000054516"/>
    </source>
</evidence>
<dbReference type="SUPFAM" id="SSF53474">
    <property type="entry name" value="alpha/beta-Hydrolases"/>
    <property type="match status" value="1"/>
</dbReference>
<organism evidence="2">
    <name type="scientific">Rosellinia necatrix</name>
    <name type="common">White root-rot fungus</name>
    <dbReference type="NCBI Taxonomy" id="77044"/>
    <lineage>
        <taxon>Eukaryota</taxon>
        <taxon>Fungi</taxon>
        <taxon>Dikarya</taxon>
        <taxon>Ascomycota</taxon>
        <taxon>Pezizomycotina</taxon>
        <taxon>Sordariomycetes</taxon>
        <taxon>Xylariomycetidae</taxon>
        <taxon>Xylariales</taxon>
        <taxon>Xylariaceae</taxon>
        <taxon>Rosellinia</taxon>
    </lineage>
</organism>